<dbReference type="PANTHER" id="PTHR43072">
    <property type="entry name" value="N-ACETYLTRANSFERASE"/>
    <property type="match status" value="1"/>
</dbReference>
<evidence type="ECO:0000313" key="4">
    <source>
        <dbReference type="EMBL" id="KXU99357.1"/>
    </source>
</evidence>
<reference evidence="4 5" key="1">
    <citation type="submission" date="2015-06" db="EMBL/GenBank/DDBJ databases">
        <title>Improved classification and identification of acetic acid bacteria using matrix-assisted laser desorption/ionization time-of-flight mass spectrometry; Gluconobacter nephelii and Gluconobacter uchimurae are later heterotypic synonyms of Gluconobacter japonicus and Gluconobacter oxydans, respectively.</title>
        <authorList>
            <person name="Li L."/>
            <person name="Cleenwerck I."/>
            <person name="De Vuyst L."/>
            <person name="Vandamme P."/>
        </authorList>
    </citation>
    <scope>NUCLEOTIDE SEQUENCE [LARGE SCALE GENOMIC DNA]</scope>
    <source>
        <strain evidence="4 5">LMG 1764</strain>
    </source>
</reference>
<evidence type="ECO:0000256" key="2">
    <source>
        <dbReference type="ARBA" id="ARBA00023315"/>
    </source>
</evidence>
<name>A0A149QPW6_9PROT</name>
<dbReference type="PATRIC" id="fig|442.7.peg.198"/>
<dbReference type="RefSeq" id="WP_062497966.1">
    <property type="nucleotide sequence ID" value="NZ_LHZB01000121.1"/>
</dbReference>
<dbReference type="InterPro" id="IPR000182">
    <property type="entry name" value="GNAT_dom"/>
</dbReference>
<dbReference type="SUPFAM" id="SSF55729">
    <property type="entry name" value="Acyl-CoA N-acyltransferases (Nat)"/>
    <property type="match status" value="1"/>
</dbReference>
<dbReference type="Gene3D" id="3.40.630.30">
    <property type="match status" value="1"/>
</dbReference>
<dbReference type="AlphaFoldDB" id="A0A149QPW6"/>
<dbReference type="EMBL" id="LHZB01000121">
    <property type="protein sequence ID" value="KXU99357.1"/>
    <property type="molecule type" value="Genomic_DNA"/>
</dbReference>
<evidence type="ECO:0000313" key="5">
    <source>
        <dbReference type="Proteomes" id="UP000075573"/>
    </source>
</evidence>
<feature type="domain" description="N-acetyltransferase" evidence="3">
    <location>
        <begin position="8"/>
        <end position="167"/>
    </location>
</feature>
<gene>
    <name evidence="4" type="ORF">AD929_16405</name>
</gene>
<proteinExistence type="predicted"/>
<dbReference type="PROSITE" id="PS51186">
    <property type="entry name" value="GNAT"/>
    <property type="match status" value="1"/>
</dbReference>
<organism evidence="4 5">
    <name type="scientific">Gluconobacter potus</name>
    <dbReference type="NCBI Taxonomy" id="2724927"/>
    <lineage>
        <taxon>Bacteria</taxon>
        <taxon>Pseudomonadati</taxon>
        <taxon>Pseudomonadota</taxon>
        <taxon>Alphaproteobacteria</taxon>
        <taxon>Acetobacterales</taxon>
        <taxon>Acetobacteraceae</taxon>
        <taxon>Gluconobacter</taxon>
    </lineage>
</organism>
<accession>A0A149QPW6</accession>
<evidence type="ECO:0000256" key="1">
    <source>
        <dbReference type="ARBA" id="ARBA00022679"/>
    </source>
</evidence>
<protein>
    <submittedName>
        <fullName evidence="4">Acetyltransferase</fullName>
    </submittedName>
</protein>
<dbReference type="Proteomes" id="UP000075573">
    <property type="component" value="Unassembled WGS sequence"/>
</dbReference>
<dbReference type="CDD" id="cd04301">
    <property type="entry name" value="NAT_SF"/>
    <property type="match status" value="1"/>
</dbReference>
<sequence length="181" mass="20144">MGVPGSLPLIRDAGPDDLPAILRITNDAIENTDALWITMPFTLDQRRQWFEDRLAKDYPVLVAVDMAGEVAGYGSYGSFRSYEGYARTVEHSVYVAPSHQRRGVGRSLLHALINHARDAGFHVMVAGITADNAASVAMHHEFGFRNCGTLPQVGRKRGRWLDLLFMTLCLDDIHTVEKDFS</sequence>
<keyword evidence="1 4" id="KW-0808">Transferase</keyword>
<comment type="caution">
    <text evidence="4">The sequence shown here is derived from an EMBL/GenBank/DDBJ whole genome shotgun (WGS) entry which is preliminary data.</text>
</comment>
<evidence type="ECO:0000259" key="3">
    <source>
        <dbReference type="PROSITE" id="PS51186"/>
    </source>
</evidence>
<dbReference type="Pfam" id="PF00583">
    <property type="entry name" value="Acetyltransf_1"/>
    <property type="match status" value="1"/>
</dbReference>
<dbReference type="InterPro" id="IPR016181">
    <property type="entry name" value="Acyl_CoA_acyltransferase"/>
</dbReference>
<dbReference type="PANTHER" id="PTHR43072:SF23">
    <property type="entry name" value="UPF0039 PROTEIN C11D3.02C"/>
    <property type="match status" value="1"/>
</dbReference>
<dbReference type="GO" id="GO:0016747">
    <property type="term" value="F:acyltransferase activity, transferring groups other than amino-acyl groups"/>
    <property type="evidence" value="ECO:0007669"/>
    <property type="project" value="InterPro"/>
</dbReference>
<keyword evidence="2" id="KW-0012">Acyltransferase</keyword>